<dbReference type="GO" id="GO:0009294">
    <property type="term" value="P:DNA-mediated transformation"/>
    <property type="evidence" value="ECO:0007669"/>
    <property type="project" value="InterPro"/>
</dbReference>
<dbReference type="SUPFAM" id="SSF102405">
    <property type="entry name" value="MCP/YpsA-like"/>
    <property type="match status" value="1"/>
</dbReference>
<protein>
    <submittedName>
        <fullName evidence="3">Rossmann fold nucleotide-binding protein Smf</fullName>
    </submittedName>
</protein>
<evidence type="ECO:0000313" key="3">
    <source>
        <dbReference type="EMBL" id="AXA35993.1"/>
    </source>
</evidence>
<evidence type="ECO:0000256" key="1">
    <source>
        <dbReference type="ARBA" id="ARBA00006525"/>
    </source>
</evidence>
<dbReference type="InterPro" id="IPR003488">
    <property type="entry name" value="DprA"/>
</dbReference>
<dbReference type="InterPro" id="IPR057666">
    <property type="entry name" value="DrpA_SLOG"/>
</dbReference>
<organism evidence="3 4">
    <name type="scientific">Sumerlaea chitinivorans</name>
    <dbReference type="NCBI Taxonomy" id="2250252"/>
    <lineage>
        <taxon>Bacteria</taxon>
        <taxon>Candidatus Sumerlaeota</taxon>
        <taxon>Candidatus Sumerlaeia</taxon>
        <taxon>Candidatus Sumerlaeales</taxon>
        <taxon>Candidatus Sumerlaeaceae</taxon>
        <taxon>Candidatus Sumerlaea</taxon>
    </lineage>
</organism>
<dbReference type="KEGG" id="schv:BRCON_1216"/>
<dbReference type="EMBL" id="CP030759">
    <property type="protein sequence ID" value="AXA35993.1"/>
    <property type="molecule type" value="Genomic_DNA"/>
</dbReference>
<dbReference type="Proteomes" id="UP000262583">
    <property type="component" value="Chromosome"/>
</dbReference>
<dbReference type="AlphaFoldDB" id="A0A2Z4Y647"/>
<gene>
    <name evidence="3" type="ORF">BRCON_1216</name>
</gene>
<dbReference type="Gene3D" id="3.40.50.450">
    <property type="match status" value="1"/>
</dbReference>
<dbReference type="PANTHER" id="PTHR43022">
    <property type="entry name" value="PROTEIN SMF"/>
    <property type="match status" value="1"/>
</dbReference>
<dbReference type="PANTHER" id="PTHR43022:SF1">
    <property type="entry name" value="PROTEIN SMF"/>
    <property type="match status" value="1"/>
</dbReference>
<dbReference type="Pfam" id="PF02481">
    <property type="entry name" value="DNA_processg_A"/>
    <property type="match status" value="1"/>
</dbReference>
<evidence type="ECO:0000313" key="4">
    <source>
        <dbReference type="Proteomes" id="UP000262583"/>
    </source>
</evidence>
<evidence type="ECO:0000259" key="2">
    <source>
        <dbReference type="Pfam" id="PF02481"/>
    </source>
</evidence>
<reference evidence="3 4" key="1">
    <citation type="submission" date="2018-05" db="EMBL/GenBank/DDBJ databases">
        <title>A metagenomic window into the 2 km-deep terrestrial subsurface aquifer revealed taxonomically and functionally diverse microbial community comprising novel uncultured bacterial lineages.</title>
        <authorList>
            <person name="Kadnikov V.V."/>
            <person name="Mardanov A.V."/>
            <person name="Beletsky A.V."/>
            <person name="Banks D."/>
            <person name="Pimenov N.V."/>
            <person name="Frank Y.A."/>
            <person name="Karnachuk O.V."/>
            <person name="Ravin N.V."/>
        </authorList>
    </citation>
    <scope>NUCLEOTIDE SEQUENCE [LARGE SCALE GENOMIC DNA]</scope>
    <source>
        <strain evidence="3">BY</strain>
    </source>
</reference>
<feature type="domain" description="Smf/DprA SLOG" evidence="2">
    <location>
        <begin position="71"/>
        <end position="266"/>
    </location>
</feature>
<sequence>MNEIVTLGSWIELHRRLGDRQLMTELARARAEVENSATCLQWLIARFAVQVSSVSLELASALVASGGCEVVPWVDPRYPMRIHRALGIDAPPVLYCRGALSLFETRSFAIIGTRRPCAAGRRCAEAYAREVVRHGWSVVSGNARGIDAAAHEAALANDGLTLVFPPSPLDQFVPTFRVRDPAHMLVATRFVPGSEITPWNFVARNELVAAHCVGALIAETGTRGGTLNTLGHLLRLRRPVFVADLGPNVPHVAGFKLVRASGAHVVPAQPEHDTIVQIQAVLADAEAAAGIDLTQEDLFRQRNGE</sequence>
<comment type="similarity">
    <text evidence="1">Belongs to the DprA/Smf family.</text>
</comment>
<accession>A0A2Z4Y647</accession>
<proteinExistence type="inferred from homology"/>
<name>A0A2Z4Y647_SUMC1</name>